<name>A0A1W7CXA0_9ACTN</name>
<dbReference type="OrthoDB" id="4335181at2"/>
<evidence type="ECO:0000313" key="3">
    <source>
        <dbReference type="EMBL" id="ARQ69299.1"/>
    </source>
</evidence>
<dbReference type="AlphaFoldDB" id="A0A1W7CXA0"/>
<dbReference type="SUPFAM" id="SSF52091">
    <property type="entry name" value="SpoIIaa-like"/>
    <property type="match status" value="1"/>
</dbReference>
<feature type="region of interest" description="Disordered" evidence="1">
    <location>
        <begin position="107"/>
        <end position="128"/>
    </location>
</feature>
<evidence type="ECO:0000256" key="1">
    <source>
        <dbReference type="SAM" id="MobiDB-lite"/>
    </source>
</evidence>
<reference evidence="3" key="1">
    <citation type="submission" date="2017-05" db="EMBL/GenBank/DDBJ databases">
        <title>Complete genome sequence of Streptomyces sp. SCSIO 03032 revealed the diverse biosynthetic pathways for its bioactive secondary metabolites.</title>
        <authorList>
            <person name="Ma L."/>
            <person name="Zhu Y."/>
            <person name="Zhang W."/>
            <person name="Zhang G."/>
            <person name="Tian X."/>
            <person name="Zhang S."/>
            <person name="Zhang C."/>
        </authorList>
    </citation>
    <scope>NUCLEOTIDE SEQUENCE [LARGE SCALE GENOMIC DNA]</scope>
    <source>
        <strain evidence="3">SCSIO 03032</strain>
    </source>
</reference>
<dbReference type="PROSITE" id="PS50801">
    <property type="entry name" value="STAS"/>
    <property type="match status" value="1"/>
</dbReference>
<feature type="compositionally biased region" description="Basic and acidic residues" evidence="1">
    <location>
        <begin position="113"/>
        <end position="128"/>
    </location>
</feature>
<accession>A0A1W7CXA0</accession>
<keyword evidence="4" id="KW-1185">Reference proteome</keyword>
<dbReference type="EMBL" id="CP021121">
    <property type="protein sequence ID" value="ARQ69299.1"/>
    <property type="molecule type" value="Genomic_DNA"/>
</dbReference>
<evidence type="ECO:0000259" key="2">
    <source>
        <dbReference type="PROSITE" id="PS50801"/>
    </source>
</evidence>
<dbReference type="InterPro" id="IPR058548">
    <property type="entry name" value="MlaB-like_STAS"/>
</dbReference>
<dbReference type="InterPro" id="IPR002645">
    <property type="entry name" value="STAS_dom"/>
</dbReference>
<organism evidence="3 4">
    <name type="scientific">Streptomyces marincola</name>
    <dbReference type="NCBI Taxonomy" id="2878388"/>
    <lineage>
        <taxon>Bacteria</taxon>
        <taxon>Bacillati</taxon>
        <taxon>Actinomycetota</taxon>
        <taxon>Actinomycetes</taxon>
        <taxon>Kitasatosporales</taxon>
        <taxon>Streptomycetaceae</taxon>
        <taxon>Streptomyces</taxon>
    </lineage>
</organism>
<dbReference type="Gene3D" id="3.30.750.24">
    <property type="entry name" value="STAS domain"/>
    <property type="match status" value="1"/>
</dbReference>
<protein>
    <recommendedName>
        <fullName evidence="2">STAS domain-containing protein</fullName>
    </recommendedName>
</protein>
<dbReference type="Pfam" id="PF13466">
    <property type="entry name" value="STAS_2"/>
    <property type="match status" value="1"/>
</dbReference>
<dbReference type="RefSeq" id="WP_086159034.1">
    <property type="nucleotide sequence ID" value="NZ_CP021121.1"/>
</dbReference>
<gene>
    <name evidence="3" type="ORF">CAG99_10840</name>
</gene>
<proteinExistence type="predicted"/>
<dbReference type="Proteomes" id="UP000194218">
    <property type="component" value="Chromosome"/>
</dbReference>
<dbReference type="KEGG" id="smao:CAG99_10840"/>
<evidence type="ECO:0000313" key="4">
    <source>
        <dbReference type="Proteomes" id="UP000194218"/>
    </source>
</evidence>
<dbReference type="InterPro" id="IPR036513">
    <property type="entry name" value="STAS_dom_sf"/>
</dbReference>
<feature type="domain" description="STAS" evidence="2">
    <location>
        <begin position="17"/>
        <end position="106"/>
    </location>
</feature>
<sequence>MSGPVFSPSGEKEAVVGAEVFVVPGPVVRSEVQVLCDRLTGMVRGSGARDVVVDLGEVRGTDPATVEAVARLRLTAARLGCRVRFVRVSPGLQVLLGWLGLGEAVGQAEQGEEPGRVQERVEPGDPAL</sequence>